<dbReference type="EMBL" id="CP002198">
    <property type="protein sequence ID" value="ADN14021.1"/>
    <property type="molecule type" value="Genomic_DNA"/>
</dbReference>
<dbReference type="STRING" id="497965.Cyan7822_2039"/>
<name>E0UCF0_GLOV7</name>
<dbReference type="GO" id="GO:0005737">
    <property type="term" value="C:cytoplasm"/>
    <property type="evidence" value="ECO:0007669"/>
    <property type="project" value="TreeGrafter"/>
</dbReference>
<dbReference type="GO" id="GO:0019262">
    <property type="term" value="P:N-acetylneuraminate catabolic process"/>
    <property type="evidence" value="ECO:0007669"/>
    <property type="project" value="TreeGrafter"/>
</dbReference>
<dbReference type="PANTHER" id="PTHR11280:SF6">
    <property type="entry name" value="GLUCOSAMINE-6-PHOSPHATE ISOMERASE NAGB"/>
    <property type="match status" value="1"/>
</dbReference>
<proteinExistence type="predicted"/>
<dbReference type="InterPro" id="IPR004547">
    <property type="entry name" value="Glucosamine6P_isomerase"/>
</dbReference>
<keyword evidence="1" id="KW-0119">Carbohydrate metabolism</keyword>
<dbReference type="InterPro" id="IPR018321">
    <property type="entry name" value="Glucosamine6P_isomerase_CS"/>
</dbReference>
<dbReference type="InterPro" id="IPR006148">
    <property type="entry name" value="Glc/Gal-6P_isomerase"/>
</dbReference>
<keyword evidence="3" id="KW-0413">Isomerase</keyword>
<sequence>MMKATQKLTGIKSMVTQAFNIDALCLCLCPSSKSLAHAAAQSVIQYLQQILSQQQTATLVLATGNSQIELLDILAATAEIDWSRIILFHLDEFLGIEAHESASFRYFLQERLLKQINPQHFYGIQGEAAEPLAECDRYTHLLTQHPIDLCFLGIGHNGHLAFNEPGVANFNDPYRVKIVKLAQQTRLTGVEQGYFPSLARVPQYAYTLTLSTILEAKKIVCLAFGKSKAKIVKEMLTGTINSSCPASGLRLHPHTTLFLDRDAASELDLSVFGKE</sequence>
<dbReference type="GO" id="GO:0005975">
    <property type="term" value="P:carbohydrate metabolic process"/>
    <property type="evidence" value="ECO:0007669"/>
    <property type="project" value="InterPro"/>
</dbReference>
<evidence type="ECO:0000313" key="4">
    <source>
        <dbReference type="Proteomes" id="UP000008206"/>
    </source>
</evidence>
<dbReference type="HOGENOM" id="CLU_049611_1_0_3"/>
<accession>E0UCF0</accession>
<dbReference type="PANTHER" id="PTHR11280">
    <property type="entry name" value="GLUCOSAMINE-6-PHOSPHATE ISOMERASE"/>
    <property type="match status" value="1"/>
</dbReference>
<dbReference type="GO" id="GO:0016853">
    <property type="term" value="F:isomerase activity"/>
    <property type="evidence" value="ECO:0007669"/>
    <property type="project" value="UniProtKB-KW"/>
</dbReference>
<gene>
    <name evidence="3" type="ordered locus">Cyan7822_2039</name>
</gene>
<dbReference type="GO" id="GO:0004342">
    <property type="term" value="F:glucosamine-6-phosphate deaminase activity"/>
    <property type="evidence" value="ECO:0007669"/>
    <property type="project" value="InterPro"/>
</dbReference>
<evidence type="ECO:0000313" key="3">
    <source>
        <dbReference type="EMBL" id="ADN14021.1"/>
    </source>
</evidence>
<dbReference type="Pfam" id="PF01182">
    <property type="entry name" value="Glucosamine_iso"/>
    <property type="match status" value="1"/>
</dbReference>
<dbReference type="eggNOG" id="COG0363">
    <property type="taxonomic scope" value="Bacteria"/>
</dbReference>
<evidence type="ECO:0000256" key="1">
    <source>
        <dbReference type="ARBA" id="ARBA00023277"/>
    </source>
</evidence>
<dbReference type="GO" id="GO:0042802">
    <property type="term" value="F:identical protein binding"/>
    <property type="evidence" value="ECO:0007669"/>
    <property type="project" value="TreeGrafter"/>
</dbReference>
<feature type="domain" description="Glucosamine/galactosamine-6-phosphate isomerase" evidence="2">
    <location>
        <begin position="31"/>
        <end position="250"/>
    </location>
</feature>
<dbReference type="Proteomes" id="UP000008206">
    <property type="component" value="Chromosome"/>
</dbReference>
<keyword evidence="4" id="KW-1185">Reference proteome</keyword>
<dbReference type="RefSeq" id="WP_013322127.1">
    <property type="nucleotide sequence ID" value="NC_014501.1"/>
</dbReference>
<dbReference type="GO" id="GO:0006046">
    <property type="term" value="P:N-acetylglucosamine catabolic process"/>
    <property type="evidence" value="ECO:0007669"/>
    <property type="project" value="TreeGrafter"/>
</dbReference>
<organism evidence="3 4">
    <name type="scientific">Gloeothece verrucosa (strain PCC 7822)</name>
    <name type="common">Cyanothece sp. (strain PCC 7822)</name>
    <dbReference type="NCBI Taxonomy" id="497965"/>
    <lineage>
        <taxon>Bacteria</taxon>
        <taxon>Bacillati</taxon>
        <taxon>Cyanobacteriota</taxon>
        <taxon>Cyanophyceae</taxon>
        <taxon>Oscillatoriophycideae</taxon>
        <taxon>Chroococcales</taxon>
        <taxon>Aphanothecaceae</taxon>
        <taxon>Gloeothece</taxon>
        <taxon>Gloeothece verrucosa</taxon>
    </lineage>
</organism>
<dbReference type="KEGG" id="cyj:Cyan7822_2039"/>
<dbReference type="PROSITE" id="PS01161">
    <property type="entry name" value="GLC_GALNAC_ISOMERASE"/>
    <property type="match status" value="1"/>
</dbReference>
<dbReference type="CDD" id="cd01399">
    <property type="entry name" value="GlcN6P_deaminase"/>
    <property type="match status" value="1"/>
</dbReference>
<dbReference type="AlphaFoldDB" id="E0UCF0"/>
<protein>
    <submittedName>
        <fullName evidence="3">Glucosamine/galactosamine-6-phosphate isomerase</fullName>
    </submittedName>
</protein>
<dbReference type="InterPro" id="IPR037171">
    <property type="entry name" value="NagB/RpiA_transferase-like"/>
</dbReference>
<evidence type="ECO:0000259" key="2">
    <source>
        <dbReference type="Pfam" id="PF01182"/>
    </source>
</evidence>
<reference evidence="4" key="1">
    <citation type="journal article" date="2011" name="MBio">
        <title>Novel metabolic attributes of the genus Cyanothece, comprising a group of unicellular nitrogen-fixing Cyanobacteria.</title>
        <authorList>
            <person name="Bandyopadhyay A."/>
            <person name="Elvitigala T."/>
            <person name="Welsh E."/>
            <person name="Stockel J."/>
            <person name="Liberton M."/>
            <person name="Min H."/>
            <person name="Sherman L.A."/>
            <person name="Pakrasi H.B."/>
        </authorList>
    </citation>
    <scope>NUCLEOTIDE SEQUENCE [LARGE SCALE GENOMIC DNA]</scope>
    <source>
        <strain evidence="4">PCC 7822</strain>
    </source>
</reference>
<dbReference type="GO" id="GO:0006043">
    <property type="term" value="P:glucosamine catabolic process"/>
    <property type="evidence" value="ECO:0007669"/>
    <property type="project" value="TreeGrafter"/>
</dbReference>
<dbReference type="Gene3D" id="3.40.50.1360">
    <property type="match status" value="1"/>
</dbReference>
<dbReference type="SUPFAM" id="SSF100950">
    <property type="entry name" value="NagB/RpiA/CoA transferase-like"/>
    <property type="match status" value="1"/>
</dbReference>